<evidence type="ECO:0000313" key="1">
    <source>
        <dbReference type="Proteomes" id="UP000887580"/>
    </source>
</evidence>
<name>A0AC35FPJ4_9BILA</name>
<organism evidence="1 2">
    <name type="scientific">Panagrolaimus sp. PS1159</name>
    <dbReference type="NCBI Taxonomy" id="55785"/>
    <lineage>
        <taxon>Eukaryota</taxon>
        <taxon>Metazoa</taxon>
        <taxon>Ecdysozoa</taxon>
        <taxon>Nematoda</taxon>
        <taxon>Chromadorea</taxon>
        <taxon>Rhabditida</taxon>
        <taxon>Tylenchina</taxon>
        <taxon>Panagrolaimomorpha</taxon>
        <taxon>Panagrolaimoidea</taxon>
        <taxon>Panagrolaimidae</taxon>
        <taxon>Panagrolaimus</taxon>
    </lineage>
</organism>
<evidence type="ECO:0000313" key="2">
    <source>
        <dbReference type="WBParaSite" id="PS1159_v2.g19527.t1"/>
    </source>
</evidence>
<dbReference type="Proteomes" id="UP000887580">
    <property type="component" value="Unplaced"/>
</dbReference>
<proteinExistence type="predicted"/>
<reference evidence="2" key="1">
    <citation type="submission" date="2022-11" db="UniProtKB">
        <authorList>
            <consortium name="WormBaseParasite"/>
        </authorList>
    </citation>
    <scope>IDENTIFICATION</scope>
</reference>
<sequence length="192" mass="22370">MIKNYNVFYGTQHVSYFPEMKVQFSRECKHLIDDVPISIEIPPMCEQITNNIELYKNGKIIVNAEYIINITPQEMKKQIVKISIPRNTTSKYIFNENQKEFTQKKFLGKFNKYLFKFVFIDGLKQIGFKVGKIIFRNMISMMEEGIPFSSENKCSTNDNMQLIDNEGNPTNLTGTSIFCCSSFSVWRNHGEL</sequence>
<dbReference type="WBParaSite" id="PS1159_v2.g19527.t1">
    <property type="protein sequence ID" value="PS1159_v2.g19527.t1"/>
    <property type="gene ID" value="PS1159_v2.g19527"/>
</dbReference>
<accession>A0AC35FPJ4</accession>
<protein>
    <submittedName>
        <fullName evidence="2">Uncharacterized protein</fullName>
    </submittedName>
</protein>